<accession>A0A519BF40</accession>
<dbReference type="Proteomes" id="UP000316562">
    <property type="component" value="Unassembled WGS sequence"/>
</dbReference>
<protein>
    <submittedName>
        <fullName evidence="1">Uncharacterized protein</fullName>
    </submittedName>
</protein>
<evidence type="ECO:0000313" key="2">
    <source>
        <dbReference type="Proteomes" id="UP000316562"/>
    </source>
</evidence>
<proteinExistence type="predicted"/>
<reference evidence="1 2" key="1">
    <citation type="journal article" date="2019" name="ISME J.">
        <title>Insights into ecological role of a new deltaproteobacterial order Candidatus Acidulodesulfobacterales by metagenomics and metatranscriptomics.</title>
        <authorList>
            <person name="Tan S."/>
            <person name="Liu J."/>
            <person name="Fang Y."/>
            <person name="Hedlund B.P."/>
            <person name="Lian Z.H."/>
            <person name="Huang L.Y."/>
            <person name="Li J.T."/>
            <person name="Huang L.N."/>
            <person name="Li W.J."/>
            <person name="Jiang H.C."/>
            <person name="Dong H.L."/>
            <person name="Shu W.S."/>
        </authorList>
    </citation>
    <scope>NUCLEOTIDE SEQUENCE [LARGE SCALE GENOMIC DNA]</scope>
    <source>
        <strain evidence="1">AP2</strain>
    </source>
</reference>
<organism evidence="1 2">
    <name type="scientific">Acididesulfobacter guangdongensis</name>
    <dbReference type="NCBI Taxonomy" id="2597225"/>
    <lineage>
        <taxon>Bacteria</taxon>
        <taxon>Deltaproteobacteria</taxon>
        <taxon>Candidatus Acidulodesulfobacterales</taxon>
        <taxon>Candidatus Acididesulfobacter</taxon>
    </lineage>
</organism>
<sequence length="123" mass="14117">MELNKIKEILQTGLSEENLILLLPEIIINLEIDPFLIYTLRSVFLDIISLYEETGKLEPVQSQNNNKVSSISNFIVKQKANAYLKDTIIKIIDLVIIDAPLEIKYKEATLLITNLIDLEFKEL</sequence>
<gene>
    <name evidence="1" type="ORF">EVJ46_06675</name>
</gene>
<name>A0A519BF40_ACIG2</name>
<evidence type="ECO:0000313" key="1">
    <source>
        <dbReference type="EMBL" id="RZD15877.1"/>
    </source>
</evidence>
<dbReference type="AlphaFoldDB" id="A0A519BF40"/>
<comment type="caution">
    <text evidence="1">The sequence shown here is derived from an EMBL/GenBank/DDBJ whole genome shotgun (WGS) entry which is preliminary data.</text>
</comment>
<dbReference type="EMBL" id="SGBC01000003">
    <property type="protein sequence ID" value="RZD15877.1"/>
    <property type="molecule type" value="Genomic_DNA"/>
</dbReference>